<sequence length="50" mass="5237">MLVLFSTSSSATVCLRVSVSAERDFPAGSSTLSSSRDTPSWLLTQSLLGS</sequence>
<dbReference type="EMBL" id="JAIWYP010000010">
    <property type="protein sequence ID" value="KAH3748172.1"/>
    <property type="molecule type" value="Genomic_DNA"/>
</dbReference>
<proteinExistence type="predicted"/>
<dbReference type="AlphaFoldDB" id="A0A9D4DEI3"/>
<reference evidence="1" key="1">
    <citation type="journal article" date="2019" name="bioRxiv">
        <title>The Genome of the Zebra Mussel, Dreissena polymorpha: A Resource for Invasive Species Research.</title>
        <authorList>
            <person name="McCartney M.A."/>
            <person name="Auch B."/>
            <person name="Kono T."/>
            <person name="Mallez S."/>
            <person name="Zhang Y."/>
            <person name="Obille A."/>
            <person name="Becker A."/>
            <person name="Abrahante J.E."/>
            <person name="Garbe J."/>
            <person name="Badalamenti J.P."/>
            <person name="Herman A."/>
            <person name="Mangelson H."/>
            <person name="Liachko I."/>
            <person name="Sullivan S."/>
            <person name="Sone E.D."/>
            <person name="Koren S."/>
            <person name="Silverstein K.A.T."/>
            <person name="Beckman K.B."/>
            <person name="Gohl D.M."/>
        </authorList>
    </citation>
    <scope>NUCLEOTIDE SEQUENCE</scope>
    <source>
        <strain evidence="1">Duluth1</strain>
        <tissue evidence="1">Whole animal</tissue>
    </source>
</reference>
<accession>A0A9D4DEI3</accession>
<reference evidence="1" key="2">
    <citation type="submission" date="2020-11" db="EMBL/GenBank/DDBJ databases">
        <authorList>
            <person name="McCartney M.A."/>
            <person name="Auch B."/>
            <person name="Kono T."/>
            <person name="Mallez S."/>
            <person name="Becker A."/>
            <person name="Gohl D.M."/>
            <person name="Silverstein K.A.T."/>
            <person name="Koren S."/>
            <person name="Bechman K.B."/>
            <person name="Herman A."/>
            <person name="Abrahante J.E."/>
            <person name="Garbe J."/>
        </authorList>
    </citation>
    <scope>NUCLEOTIDE SEQUENCE</scope>
    <source>
        <strain evidence="1">Duluth1</strain>
        <tissue evidence="1">Whole animal</tissue>
    </source>
</reference>
<gene>
    <name evidence="1" type="ORF">DPMN_182610</name>
</gene>
<keyword evidence="2" id="KW-1185">Reference proteome</keyword>
<dbReference type="Proteomes" id="UP000828390">
    <property type="component" value="Unassembled WGS sequence"/>
</dbReference>
<comment type="caution">
    <text evidence="1">The sequence shown here is derived from an EMBL/GenBank/DDBJ whole genome shotgun (WGS) entry which is preliminary data.</text>
</comment>
<evidence type="ECO:0000313" key="2">
    <source>
        <dbReference type="Proteomes" id="UP000828390"/>
    </source>
</evidence>
<protein>
    <submittedName>
        <fullName evidence="1">Uncharacterized protein</fullName>
    </submittedName>
</protein>
<name>A0A9D4DEI3_DREPO</name>
<evidence type="ECO:0000313" key="1">
    <source>
        <dbReference type="EMBL" id="KAH3748172.1"/>
    </source>
</evidence>
<organism evidence="1 2">
    <name type="scientific">Dreissena polymorpha</name>
    <name type="common">Zebra mussel</name>
    <name type="synonym">Mytilus polymorpha</name>
    <dbReference type="NCBI Taxonomy" id="45954"/>
    <lineage>
        <taxon>Eukaryota</taxon>
        <taxon>Metazoa</taxon>
        <taxon>Spiralia</taxon>
        <taxon>Lophotrochozoa</taxon>
        <taxon>Mollusca</taxon>
        <taxon>Bivalvia</taxon>
        <taxon>Autobranchia</taxon>
        <taxon>Heteroconchia</taxon>
        <taxon>Euheterodonta</taxon>
        <taxon>Imparidentia</taxon>
        <taxon>Neoheterodontei</taxon>
        <taxon>Myida</taxon>
        <taxon>Dreissenoidea</taxon>
        <taxon>Dreissenidae</taxon>
        <taxon>Dreissena</taxon>
    </lineage>
</organism>